<evidence type="ECO:0008006" key="3">
    <source>
        <dbReference type="Google" id="ProtNLM"/>
    </source>
</evidence>
<name>A0ABV8K7X1_9BACL</name>
<proteinExistence type="predicted"/>
<sequence>MTKLLDARTSQNASFADSISIPLAANTPAVIGIVGLNVTGAGDLIRVILNGIATLSLPSEIPPGEVVLLAVVRGTGTDETVVGNEAIPLTALDTGVKILNITISDYNVPYPPSNELVYSLVLFSTIGCLRVGPESFNAAAYSD</sequence>
<dbReference type="RefSeq" id="WP_377720722.1">
    <property type="nucleotide sequence ID" value="NZ_JBHSAM010000031.1"/>
</dbReference>
<gene>
    <name evidence="1" type="ORF">ACFOZ8_20890</name>
</gene>
<evidence type="ECO:0000313" key="1">
    <source>
        <dbReference type="EMBL" id="MFC4102094.1"/>
    </source>
</evidence>
<reference evidence="2" key="1">
    <citation type="journal article" date="2019" name="Int. J. Syst. Evol. Microbiol.">
        <title>The Global Catalogue of Microorganisms (GCM) 10K type strain sequencing project: providing services to taxonomists for standard genome sequencing and annotation.</title>
        <authorList>
            <consortium name="The Broad Institute Genomics Platform"/>
            <consortium name="The Broad Institute Genome Sequencing Center for Infectious Disease"/>
            <person name="Wu L."/>
            <person name="Ma J."/>
        </authorList>
    </citation>
    <scope>NUCLEOTIDE SEQUENCE [LARGE SCALE GENOMIC DNA]</scope>
    <source>
        <strain evidence="2">IBRC-M 10987</strain>
    </source>
</reference>
<dbReference type="EMBL" id="JBHSAM010000031">
    <property type="protein sequence ID" value="MFC4102094.1"/>
    <property type="molecule type" value="Genomic_DNA"/>
</dbReference>
<comment type="caution">
    <text evidence="1">The sequence shown here is derived from an EMBL/GenBank/DDBJ whole genome shotgun (WGS) entry which is preliminary data.</text>
</comment>
<evidence type="ECO:0000313" key="2">
    <source>
        <dbReference type="Proteomes" id="UP001595715"/>
    </source>
</evidence>
<accession>A0ABV8K7X1</accession>
<organism evidence="1 2">
    <name type="scientific">Paenibacillus xanthanilyticus</name>
    <dbReference type="NCBI Taxonomy" id="1783531"/>
    <lineage>
        <taxon>Bacteria</taxon>
        <taxon>Bacillati</taxon>
        <taxon>Bacillota</taxon>
        <taxon>Bacilli</taxon>
        <taxon>Bacillales</taxon>
        <taxon>Paenibacillaceae</taxon>
        <taxon>Paenibacillus</taxon>
    </lineage>
</organism>
<protein>
    <recommendedName>
        <fullName evidence="3">Exosporium leader peptide</fullName>
    </recommendedName>
</protein>
<keyword evidence="2" id="KW-1185">Reference proteome</keyword>
<dbReference type="Proteomes" id="UP001595715">
    <property type="component" value="Unassembled WGS sequence"/>
</dbReference>